<dbReference type="GO" id="GO:0060271">
    <property type="term" value="P:cilium assembly"/>
    <property type="evidence" value="ECO:0007669"/>
    <property type="project" value="UniProtKB-UniRule"/>
</dbReference>
<dbReference type="GO" id="GO:0005930">
    <property type="term" value="C:axoneme"/>
    <property type="evidence" value="ECO:0007669"/>
    <property type="project" value="UniProtKB-SubCell"/>
</dbReference>
<keyword evidence="3" id="KW-0282">Flagellum</keyword>
<dbReference type="Pfam" id="PF03148">
    <property type="entry name" value="Tektin"/>
    <property type="match status" value="1"/>
</dbReference>
<comment type="similarity">
    <text evidence="1 3">Belongs to the tektin family.</text>
</comment>
<evidence type="ECO:0000256" key="1">
    <source>
        <dbReference type="ARBA" id="ARBA00007209"/>
    </source>
</evidence>
<dbReference type="GO" id="GO:0060294">
    <property type="term" value="P:cilium movement involved in cell motility"/>
    <property type="evidence" value="ECO:0007669"/>
    <property type="project" value="UniProtKB-UniRule"/>
</dbReference>
<organism evidence="4 5">
    <name type="scientific">Schistosoma mattheei</name>
    <dbReference type="NCBI Taxonomy" id="31246"/>
    <lineage>
        <taxon>Eukaryota</taxon>
        <taxon>Metazoa</taxon>
        <taxon>Spiralia</taxon>
        <taxon>Lophotrochozoa</taxon>
        <taxon>Platyhelminthes</taxon>
        <taxon>Trematoda</taxon>
        <taxon>Digenea</taxon>
        <taxon>Strigeidida</taxon>
        <taxon>Schistosomatoidea</taxon>
        <taxon>Schistosomatidae</taxon>
        <taxon>Schistosoma</taxon>
    </lineage>
</organism>
<name>A0A183PWZ7_9TREM</name>
<proteinExistence type="inferred from homology"/>
<dbReference type="AlphaFoldDB" id="A0A183PWZ7"/>
<dbReference type="PANTHER" id="PTHR19960:SF7">
    <property type="entry name" value="TEKTIN"/>
    <property type="match status" value="1"/>
</dbReference>
<comment type="subcellular location">
    <subcellularLocation>
        <location evidence="3">Cytoplasm</location>
        <location evidence="3">Cytoskeleton</location>
        <location evidence="3">Cilium axoneme</location>
    </subcellularLocation>
</comment>
<dbReference type="GO" id="GO:0015630">
    <property type="term" value="C:microtubule cytoskeleton"/>
    <property type="evidence" value="ECO:0007669"/>
    <property type="project" value="UniProtKB-UniRule"/>
</dbReference>
<dbReference type="EMBL" id="UZAL01041283">
    <property type="protein sequence ID" value="VDP78258.1"/>
    <property type="molecule type" value="Genomic_DNA"/>
</dbReference>
<dbReference type="PANTHER" id="PTHR19960">
    <property type="entry name" value="TEKTIN"/>
    <property type="match status" value="1"/>
</dbReference>
<evidence type="ECO:0000256" key="2">
    <source>
        <dbReference type="ARBA" id="ARBA00022490"/>
    </source>
</evidence>
<reference evidence="4 5" key="1">
    <citation type="submission" date="2018-11" db="EMBL/GenBank/DDBJ databases">
        <authorList>
            <consortium name="Pathogen Informatics"/>
        </authorList>
    </citation>
    <scope>NUCLEOTIDE SEQUENCE [LARGE SCALE GENOMIC DNA]</scope>
    <source>
        <strain>Denwood</strain>
        <strain evidence="5">Zambia</strain>
    </source>
</reference>
<evidence type="ECO:0000313" key="4">
    <source>
        <dbReference type="EMBL" id="VDP78258.1"/>
    </source>
</evidence>
<dbReference type="InterPro" id="IPR000435">
    <property type="entry name" value="Tektins"/>
</dbReference>
<dbReference type="GO" id="GO:0005634">
    <property type="term" value="C:nucleus"/>
    <property type="evidence" value="ECO:0007669"/>
    <property type="project" value="TreeGrafter"/>
</dbReference>
<gene>
    <name evidence="4" type="ORF">SMTD_LOCUS18881</name>
</gene>
<protein>
    <recommendedName>
        <fullName evidence="3">Tektin</fullName>
    </recommendedName>
</protein>
<dbReference type="STRING" id="31246.A0A183PWZ7"/>
<keyword evidence="5" id="KW-1185">Reference proteome</keyword>
<dbReference type="InterPro" id="IPR048256">
    <property type="entry name" value="Tektin-like"/>
</dbReference>
<evidence type="ECO:0000313" key="5">
    <source>
        <dbReference type="Proteomes" id="UP000269396"/>
    </source>
</evidence>
<dbReference type="Proteomes" id="UP000269396">
    <property type="component" value="Unassembled WGS sequence"/>
</dbReference>
<sequence>MSTLAKPSIKYQPPDWFTNSFALSANSQRQREASEQIRQETRSLRLAAALKTKWDEFNNTTRLADRIDAIKDLKDVLELAHSQLDAEISMVNLGKEAVEEQMRNIITPKECVTECLTLRDRRKKIDNEKEVIDKSNKRLQQKVDEAFEQIVILKEARQQILLDLQDKHAAMDIDIQQYKLTHTCPGVSFKLNSTRIPKGTTTPQQWEEFTRYNWRRAQAEIRSGQRLRGAIYLTLCQVSNDLEAQAQATEFALRQRKHDFEQALDELKWQKKQVKADIFSLDHRNNVREPLCFKQQLDCILKQYH</sequence>
<accession>A0A183PWZ7</accession>
<evidence type="ECO:0000256" key="3">
    <source>
        <dbReference type="RuleBase" id="RU367040"/>
    </source>
</evidence>
<keyword evidence="3" id="KW-0966">Cell projection</keyword>
<keyword evidence="2" id="KW-0963">Cytoplasm</keyword>
<keyword evidence="3" id="KW-0969">Cilium</keyword>